<organism evidence="1 2">
    <name type="scientific">Ditylenchus destructor</name>
    <dbReference type="NCBI Taxonomy" id="166010"/>
    <lineage>
        <taxon>Eukaryota</taxon>
        <taxon>Metazoa</taxon>
        <taxon>Ecdysozoa</taxon>
        <taxon>Nematoda</taxon>
        <taxon>Chromadorea</taxon>
        <taxon>Rhabditida</taxon>
        <taxon>Tylenchina</taxon>
        <taxon>Tylenchomorpha</taxon>
        <taxon>Sphaerularioidea</taxon>
        <taxon>Anguinidae</taxon>
        <taxon>Anguininae</taxon>
        <taxon>Ditylenchus</taxon>
    </lineage>
</organism>
<dbReference type="AlphaFoldDB" id="A0AAD4MHQ2"/>
<name>A0AAD4MHQ2_9BILA</name>
<sequence>MRLYLGPTVRIKKTTIYVAGDSTYNPEHIEEMESIAYLWRDYEISIDHNLFRIGAEDFQPILNSPTILQCRKLNMTNAHFSFKDFKVLYTVKVIEMFHCNKENIELWQQYLQQFLEQPGVKPIVVLRVPFWKNFDIFLDGLSKVICNLYFL</sequence>
<proteinExistence type="predicted"/>
<gene>
    <name evidence="1" type="ORF">DdX_20646</name>
</gene>
<dbReference type="EMBL" id="JAKKPZ010000626">
    <property type="protein sequence ID" value="KAI1693460.1"/>
    <property type="molecule type" value="Genomic_DNA"/>
</dbReference>
<reference evidence="1" key="1">
    <citation type="submission" date="2022-01" db="EMBL/GenBank/DDBJ databases">
        <title>Genome Sequence Resource for Two Populations of Ditylenchus destructor, the Migratory Endoparasitic Phytonematode.</title>
        <authorList>
            <person name="Zhang H."/>
            <person name="Lin R."/>
            <person name="Xie B."/>
        </authorList>
    </citation>
    <scope>NUCLEOTIDE SEQUENCE</scope>
    <source>
        <strain evidence="1">BazhouSP</strain>
    </source>
</reference>
<protein>
    <submittedName>
        <fullName evidence="1">Uncharacterized protein</fullName>
    </submittedName>
</protein>
<comment type="caution">
    <text evidence="1">The sequence shown here is derived from an EMBL/GenBank/DDBJ whole genome shotgun (WGS) entry which is preliminary data.</text>
</comment>
<dbReference type="Proteomes" id="UP001201812">
    <property type="component" value="Unassembled WGS sequence"/>
</dbReference>
<keyword evidence="2" id="KW-1185">Reference proteome</keyword>
<accession>A0AAD4MHQ2</accession>
<evidence type="ECO:0000313" key="2">
    <source>
        <dbReference type="Proteomes" id="UP001201812"/>
    </source>
</evidence>
<evidence type="ECO:0000313" key="1">
    <source>
        <dbReference type="EMBL" id="KAI1693460.1"/>
    </source>
</evidence>